<evidence type="ECO:0000259" key="2">
    <source>
        <dbReference type="Pfam" id="PF13840"/>
    </source>
</evidence>
<dbReference type="GO" id="GO:0006520">
    <property type="term" value="P:amino acid metabolic process"/>
    <property type="evidence" value="ECO:0007669"/>
    <property type="project" value="UniProtKB-ARBA"/>
</dbReference>
<dbReference type="InterPro" id="IPR045865">
    <property type="entry name" value="ACT-like_dom_sf"/>
</dbReference>
<dbReference type="Pfam" id="PF13840">
    <property type="entry name" value="ACT_7"/>
    <property type="match status" value="2"/>
</dbReference>
<evidence type="ECO:0000256" key="1">
    <source>
        <dbReference type="SAM" id="MobiDB-lite"/>
    </source>
</evidence>
<gene>
    <name evidence="3" type="ORF">BCV72DRAFT_245621</name>
</gene>
<dbReference type="Proteomes" id="UP000242414">
    <property type="component" value="Unassembled WGS sequence"/>
</dbReference>
<feature type="domain" description="CASTOR ACT" evidence="2">
    <location>
        <begin position="186"/>
        <end position="245"/>
    </location>
</feature>
<dbReference type="OrthoDB" id="58529at2759"/>
<dbReference type="InterPro" id="IPR051719">
    <property type="entry name" value="CASTOR_mTORC1"/>
</dbReference>
<feature type="region of interest" description="Disordered" evidence="1">
    <location>
        <begin position="85"/>
        <end position="106"/>
    </location>
</feature>
<evidence type="ECO:0000313" key="3">
    <source>
        <dbReference type="EMBL" id="ORE01869.1"/>
    </source>
</evidence>
<dbReference type="PANTHER" id="PTHR31131:SF6">
    <property type="entry name" value="CASTOR ACT DOMAIN-CONTAINING PROTEIN"/>
    <property type="match status" value="1"/>
</dbReference>
<feature type="domain" description="CASTOR ACT" evidence="2">
    <location>
        <begin position="10"/>
        <end position="71"/>
    </location>
</feature>
<proteinExistence type="predicted"/>
<dbReference type="EMBL" id="KV922091">
    <property type="protein sequence ID" value="ORE01869.1"/>
    <property type="molecule type" value="Genomic_DNA"/>
</dbReference>
<dbReference type="AlphaFoldDB" id="A0A1X0QQ43"/>
<dbReference type="VEuPathDB" id="FungiDB:BCV72DRAFT_245621"/>
<dbReference type="InterPro" id="IPR027795">
    <property type="entry name" value="CASTOR_ACT_dom"/>
</dbReference>
<dbReference type="GO" id="GO:0046394">
    <property type="term" value="P:carboxylic acid biosynthetic process"/>
    <property type="evidence" value="ECO:0007669"/>
    <property type="project" value="UniProtKB-ARBA"/>
</dbReference>
<dbReference type="PANTHER" id="PTHR31131">
    <property type="entry name" value="CHROMOSOME 1, WHOLE GENOME SHOTGUN SEQUENCE"/>
    <property type="match status" value="1"/>
</dbReference>
<sequence length="262" mass="29566">MTQCHDMKYSNDIYRVLQVDDEGGQGASGKRISDISEPLAQGKFSIFYMSTYQTDYVLVKERRLRQAIELLGQLGYQFDQDSLESYLGDSPPSNSHTSQEDLKEEDFEKSVLTDELQCVGLNPHLRSEWAMTVLKILSYPELITPDGDSRRFFSYTASNEGISLIANQAILDLFSEADIFQDEESPRYRVIQVNLAGSNLDRCGIVWSISRPLAAHMNLLYLSTFKSANVLVSSDDLPRAEEILANDLKKGMMAEVILEPEL</sequence>
<reference evidence="3" key="1">
    <citation type="journal article" date="2016" name="Proc. Natl. Acad. Sci. U.S.A.">
        <title>Lipid metabolic changes in an early divergent fungus govern the establishment of a mutualistic symbiosis with endobacteria.</title>
        <authorList>
            <person name="Lastovetsky O.A."/>
            <person name="Gaspar M.L."/>
            <person name="Mondo S.J."/>
            <person name="LaButti K.M."/>
            <person name="Sandor L."/>
            <person name="Grigoriev I.V."/>
            <person name="Henry S.A."/>
            <person name="Pawlowska T.E."/>
        </authorList>
    </citation>
    <scope>NUCLEOTIDE SEQUENCE [LARGE SCALE GENOMIC DNA]</scope>
    <source>
        <strain evidence="3">ATCC 52814</strain>
    </source>
</reference>
<accession>A0A1X0QQ43</accession>
<dbReference type="Gene3D" id="3.30.2130.10">
    <property type="entry name" value="VC0802-like"/>
    <property type="match status" value="2"/>
</dbReference>
<organism evidence="3">
    <name type="scientific">Rhizopus microsporus var. microsporus</name>
    <dbReference type="NCBI Taxonomy" id="86635"/>
    <lineage>
        <taxon>Eukaryota</taxon>
        <taxon>Fungi</taxon>
        <taxon>Fungi incertae sedis</taxon>
        <taxon>Mucoromycota</taxon>
        <taxon>Mucoromycotina</taxon>
        <taxon>Mucoromycetes</taxon>
        <taxon>Mucorales</taxon>
        <taxon>Mucorineae</taxon>
        <taxon>Rhizopodaceae</taxon>
        <taxon>Rhizopus</taxon>
    </lineage>
</organism>
<name>A0A1X0QQ43_RHIZD</name>
<protein>
    <recommendedName>
        <fullName evidence="2">CASTOR ACT domain-containing protein</fullName>
    </recommendedName>
</protein>
<dbReference type="SUPFAM" id="SSF55021">
    <property type="entry name" value="ACT-like"/>
    <property type="match status" value="2"/>
</dbReference>